<dbReference type="EMBL" id="CP141059">
    <property type="protein sequence ID" value="WQQ27086.1"/>
    <property type="molecule type" value="Genomic_DNA"/>
</dbReference>
<dbReference type="CDD" id="cd03386">
    <property type="entry name" value="PAP2_Aur1_like"/>
    <property type="match status" value="1"/>
</dbReference>
<feature type="transmembrane region" description="Helical" evidence="5">
    <location>
        <begin position="20"/>
        <end position="39"/>
    </location>
</feature>
<feature type="transmembrane region" description="Helical" evidence="5">
    <location>
        <begin position="176"/>
        <end position="195"/>
    </location>
</feature>
<dbReference type="RefSeq" id="WP_322457685.1">
    <property type="nucleotide sequence ID" value="NZ_CP141059.1"/>
</dbReference>
<feature type="transmembrane region" description="Helical" evidence="5">
    <location>
        <begin position="290"/>
        <end position="309"/>
    </location>
</feature>
<dbReference type="PANTHER" id="PTHR31310:SF7">
    <property type="entry name" value="PA-PHOSPHATASE RELATED-FAMILY PROTEIN DDB_G0268928"/>
    <property type="match status" value="1"/>
</dbReference>
<evidence type="ECO:0000256" key="4">
    <source>
        <dbReference type="ARBA" id="ARBA00023136"/>
    </source>
</evidence>
<proteinExistence type="predicted"/>
<evidence type="ECO:0000313" key="8">
    <source>
        <dbReference type="Proteomes" id="UP001327225"/>
    </source>
</evidence>
<protein>
    <submittedName>
        <fullName evidence="7">Phosphatase PAP2 family protein</fullName>
    </submittedName>
</protein>
<dbReference type="InterPro" id="IPR026841">
    <property type="entry name" value="Aur1/Ipt1"/>
</dbReference>
<reference evidence="8" key="1">
    <citation type="submission" date="2023-12" db="EMBL/GenBank/DDBJ databases">
        <title>Novel species in genus Nocardioides.</title>
        <authorList>
            <person name="Zhou H."/>
        </authorList>
    </citation>
    <scope>NUCLEOTIDE SEQUENCE [LARGE SCALE GENOMIC DNA]</scope>
    <source>
        <strain evidence="8">HM61</strain>
    </source>
</reference>
<keyword evidence="8" id="KW-1185">Reference proteome</keyword>
<evidence type="ECO:0000256" key="1">
    <source>
        <dbReference type="ARBA" id="ARBA00004141"/>
    </source>
</evidence>
<comment type="subcellular location">
    <subcellularLocation>
        <location evidence="1">Membrane</location>
        <topology evidence="1">Multi-pass membrane protein</topology>
    </subcellularLocation>
</comment>
<keyword evidence="2 5" id="KW-0812">Transmembrane</keyword>
<dbReference type="SUPFAM" id="SSF48317">
    <property type="entry name" value="Acid phosphatase/Vanadium-dependent haloperoxidase"/>
    <property type="match status" value="1"/>
</dbReference>
<evidence type="ECO:0000256" key="2">
    <source>
        <dbReference type="ARBA" id="ARBA00022692"/>
    </source>
</evidence>
<feature type="domain" description="Inositolphosphotransferase Aur1/Ipt1" evidence="6">
    <location>
        <begin position="140"/>
        <end position="303"/>
    </location>
</feature>
<evidence type="ECO:0000256" key="3">
    <source>
        <dbReference type="ARBA" id="ARBA00022989"/>
    </source>
</evidence>
<dbReference type="InterPro" id="IPR052185">
    <property type="entry name" value="IPC_Synthase-Related"/>
</dbReference>
<dbReference type="PANTHER" id="PTHR31310">
    <property type="match status" value="1"/>
</dbReference>
<feature type="transmembrane region" description="Helical" evidence="5">
    <location>
        <begin position="143"/>
        <end position="164"/>
    </location>
</feature>
<dbReference type="Gene3D" id="1.20.144.10">
    <property type="entry name" value="Phosphatidic acid phosphatase type 2/haloperoxidase"/>
    <property type="match status" value="1"/>
</dbReference>
<keyword evidence="4 5" id="KW-0472">Membrane</keyword>
<dbReference type="Proteomes" id="UP001327225">
    <property type="component" value="Chromosome"/>
</dbReference>
<sequence length="320" mass="36122">MGVDMADEALEPAARVAVDGPRVAGVLGYVAALATYMYFWGLPKQAVEVVGWIWLGTVAWDVRRPVREHLRFLRDWWPPFAVLLVYLYSRGLSDDLGVFSVHVTEPIEAERWLFGGTLPTEYLQAELCGVPCDRSMPPRWYDVVLTTVYYSHFFAALGVAAYLWKRNRPQWVRYMRRYLLIISSAVVCFMVYPMAPPWMASRDGYITEDISRITGRGWFDLSKSTGGTAHQSISAVGNQVAAMPSLHAGLAIFVAWWGISRLRSGWRWLLLLYPLAMSFMLVYYAEHYVIDAIAGGLLVAAAMGACALWEKRRPTPPVVE</sequence>
<name>A0ABZ0ZRZ6_9ACTN</name>
<feature type="transmembrane region" description="Helical" evidence="5">
    <location>
        <begin position="266"/>
        <end position="284"/>
    </location>
</feature>
<evidence type="ECO:0000313" key="7">
    <source>
        <dbReference type="EMBL" id="WQQ27086.1"/>
    </source>
</evidence>
<evidence type="ECO:0000256" key="5">
    <source>
        <dbReference type="SAM" id="Phobius"/>
    </source>
</evidence>
<evidence type="ECO:0000259" key="6">
    <source>
        <dbReference type="Pfam" id="PF14378"/>
    </source>
</evidence>
<organism evidence="7 8">
    <name type="scientific">Nocardioides bizhenqiangii</name>
    <dbReference type="NCBI Taxonomy" id="3095076"/>
    <lineage>
        <taxon>Bacteria</taxon>
        <taxon>Bacillati</taxon>
        <taxon>Actinomycetota</taxon>
        <taxon>Actinomycetes</taxon>
        <taxon>Propionibacteriales</taxon>
        <taxon>Nocardioidaceae</taxon>
        <taxon>Nocardioides</taxon>
    </lineage>
</organism>
<accession>A0ABZ0ZRZ6</accession>
<keyword evidence="3 5" id="KW-1133">Transmembrane helix</keyword>
<dbReference type="Pfam" id="PF14378">
    <property type="entry name" value="PAP2_3"/>
    <property type="match status" value="1"/>
</dbReference>
<dbReference type="InterPro" id="IPR036938">
    <property type="entry name" value="PAP2/HPO_sf"/>
</dbReference>
<gene>
    <name evidence="7" type="ORF">SHK19_02395</name>
</gene>
<feature type="transmembrane region" description="Helical" evidence="5">
    <location>
        <begin position="240"/>
        <end position="259"/>
    </location>
</feature>